<accession>A0A409YHP5</accession>
<protein>
    <recommendedName>
        <fullName evidence="4">SnoaL-like domain-containing protein</fullName>
    </recommendedName>
</protein>
<feature type="signal peptide" evidence="1">
    <location>
        <begin position="1"/>
        <end position="21"/>
    </location>
</feature>
<dbReference type="InParanoid" id="A0A409YHP5"/>
<name>A0A409YHP5_9AGAR</name>
<comment type="caution">
    <text evidence="2">The sequence shown here is derived from an EMBL/GenBank/DDBJ whole genome shotgun (WGS) entry which is preliminary data.</text>
</comment>
<gene>
    <name evidence="2" type="ORF">CVT26_012017</name>
</gene>
<keyword evidence="1" id="KW-0732">Signal</keyword>
<feature type="chain" id="PRO_5019082283" description="SnoaL-like domain-containing protein" evidence="1">
    <location>
        <begin position="22"/>
        <end position="210"/>
    </location>
</feature>
<reference evidence="2 3" key="1">
    <citation type="journal article" date="2018" name="Evol. Lett.">
        <title>Horizontal gene cluster transfer increased hallucinogenic mushroom diversity.</title>
        <authorList>
            <person name="Reynolds H.T."/>
            <person name="Vijayakumar V."/>
            <person name="Gluck-Thaler E."/>
            <person name="Korotkin H.B."/>
            <person name="Matheny P.B."/>
            <person name="Slot J.C."/>
        </authorList>
    </citation>
    <scope>NUCLEOTIDE SEQUENCE [LARGE SCALE GENOMIC DNA]</scope>
    <source>
        <strain evidence="2 3">SRW20</strain>
    </source>
</reference>
<evidence type="ECO:0000313" key="3">
    <source>
        <dbReference type="Proteomes" id="UP000284706"/>
    </source>
</evidence>
<dbReference type="Proteomes" id="UP000284706">
    <property type="component" value="Unassembled WGS sequence"/>
</dbReference>
<dbReference type="OrthoDB" id="3197409at2759"/>
<dbReference type="EMBL" id="NHYE01000841">
    <property type="protein sequence ID" value="PPR02549.1"/>
    <property type="molecule type" value="Genomic_DNA"/>
</dbReference>
<keyword evidence="3" id="KW-1185">Reference proteome</keyword>
<dbReference type="AlphaFoldDB" id="A0A409YHP5"/>
<proteinExistence type="predicted"/>
<evidence type="ECO:0008006" key="4">
    <source>
        <dbReference type="Google" id="ProtNLM"/>
    </source>
</evidence>
<organism evidence="2 3">
    <name type="scientific">Gymnopilus dilepis</name>
    <dbReference type="NCBI Taxonomy" id="231916"/>
    <lineage>
        <taxon>Eukaryota</taxon>
        <taxon>Fungi</taxon>
        <taxon>Dikarya</taxon>
        <taxon>Basidiomycota</taxon>
        <taxon>Agaricomycotina</taxon>
        <taxon>Agaricomycetes</taxon>
        <taxon>Agaricomycetidae</taxon>
        <taxon>Agaricales</taxon>
        <taxon>Agaricineae</taxon>
        <taxon>Hymenogastraceae</taxon>
        <taxon>Gymnopilus</taxon>
    </lineage>
</organism>
<sequence length="210" mass="23639">MITASVRYLTLFSFLVLLVSLKDKLLEIAHIPYRLVLEEYCRQDNIMSDEALGATAQWIQNKFTTIYESASPDQVSDFKTHLANVFHKDVEIYQNHQPISLGTFQDDLSQANAAHARSSIEWKEVFEVPPPEGDSDTSIVAGSFIVTRSMKFRIRAAPAQRLNHNIFSAKVQRNKSGQEEDGQFLITQLFITSVQNAAPIHLPGITKTDS</sequence>
<evidence type="ECO:0000313" key="2">
    <source>
        <dbReference type="EMBL" id="PPR02549.1"/>
    </source>
</evidence>
<evidence type="ECO:0000256" key="1">
    <source>
        <dbReference type="SAM" id="SignalP"/>
    </source>
</evidence>